<feature type="active site" description="Proton donor/acceptor" evidence="4">
    <location>
        <position position="80"/>
    </location>
</feature>
<dbReference type="Gene3D" id="3.40.50.720">
    <property type="entry name" value="NAD(P)-binding Rossmann-like Domain"/>
    <property type="match status" value="1"/>
</dbReference>
<evidence type="ECO:0000259" key="7">
    <source>
        <dbReference type="SMART" id="SM00839"/>
    </source>
</evidence>
<keyword evidence="5" id="KW-0547">Nucleotide-binding</keyword>
<dbReference type="AlphaFoldDB" id="A0A1I2RFG9"/>
<sequence>MKIIDHMAADDYEQLVICQDRESGLRAIIAIHDTTLGPALGGTRMWPYQSEKEAFRDVLRLSRGMTYKNALAGLSLGGGKAVIIGDPARGKGEGLLRAYGRYLEALNGRYITAEDVGTCQRDMDLIREETRYVVGVSPAKGGSGDPSPFTALGVLFGLRAAVKKVFGSEDLSGRHVVVQGVGNVGYHLCRLLAGAGARLTVTDVNNKALQRTAAEFNTVIAPPEEIFGIECDIFAPCALGAVINDRTINRLRCRIVAGSANNVLAEARHGDLLHQNGIMYIPDYAINAGGVINVADELAGYDQQRVEKKVAGIYDTVEQILLIADQENIPPYQAADRLAEARIKGFRLVAPGEGGSQVG</sequence>
<proteinExistence type="inferred from homology"/>
<dbReference type="SMART" id="SM00839">
    <property type="entry name" value="ELFV_dehydrog"/>
    <property type="match status" value="1"/>
</dbReference>
<dbReference type="InterPro" id="IPR006096">
    <property type="entry name" value="Glu/Leu/Phe/Val/Trp_DH_C"/>
</dbReference>
<dbReference type="Gene3D" id="3.40.50.10860">
    <property type="entry name" value="Leucine Dehydrogenase, chain A, domain 1"/>
    <property type="match status" value="1"/>
</dbReference>
<dbReference type="PRINTS" id="PR00082">
    <property type="entry name" value="GLFDHDRGNASE"/>
</dbReference>
<keyword evidence="2 6" id="KW-0560">Oxidoreductase</keyword>
<feature type="binding site" evidence="5">
    <location>
        <begin position="180"/>
        <end position="185"/>
    </location>
    <ligand>
        <name>NAD(+)</name>
        <dbReference type="ChEBI" id="CHEBI:57540"/>
    </ligand>
</feature>
<dbReference type="Proteomes" id="UP000199337">
    <property type="component" value="Unassembled WGS sequence"/>
</dbReference>
<dbReference type="GO" id="GO:0006520">
    <property type="term" value="P:amino acid metabolic process"/>
    <property type="evidence" value="ECO:0007669"/>
    <property type="project" value="InterPro"/>
</dbReference>
<name>A0A1I2RFG9_9FIRM</name>
<dbReference type="PROSITE" id="PS00074">
    <property type="entry name" value="GLFV_DEHYDROGENASE"/>
    <property type="match status" value="1"/>
</dbReference>
<evidence type="ECO:0000256" key="6">
    <source>
        <dbReference type="RuleBase" id="RU004417"/>
    </source>
</evidence>
<dbReference type="CDD" id="cd01075">
    <property type="entry name" value="NAD_bind_Leu_Phe_Val_DH"/>
    <property type="match status" value="1"/>
</dbReference>
<feature type="domain" description="Glutamate/phenylalanine/leucine/valine/L-tryptophan dehydrogenase C-terminal" evidence="7">
    <location>
        <begin position="144"/>
        <end position="351"/>
    </location>
</feature>
<evidence type="ECO:0000256" key="4">
    <source>
        <dbReference type="PIRSR" id="PIRSR000188-1"/>
    </source>
</evidence>
<keyword evidence="3 5" id="KW-0520">NAD</keyword>
<dbReference type="FunFam" id="3.40.50.10860:FF:000010">
    <property type="entry name" value="Leucine dehydrogenase"/>
    <property type="match status" value="1"/>
</dbReference>
<accession>A0A1I2RFG9</accession>
<dbReference type="InterPro" id="IPR036291">
    <property type="entry name" value="NAD(P)-bd_dom_sf"/>
</dbReference>
<evidence type="ECO:0000256" key="2">
    <source>
        <dbReference type="ARBA" id="ARBA00023002"/>
    </source>
</evidence>
<dbReference type="EMBL" id="FOOX01000004">
    <property type="protein sequence ID" value="SFG38803.1"/>
    <property type="molecule type" value="Genomic_DNA"/>
</dbReference>
<organism evidence="8 9">
    <name type="scientific">Desulfotruncus arcticus DSM 17038</name>
    <dbReference type="NCBI Taxonomy" id="1121424"/>
    <lineage>
        <taxon>Bacteria</taxon>
        <taxon>Bacillati</taxon>
        <taxon>Bacillota</taxon>
        <taxon>Clostridia</taxon>
        <taxon>Eubacteriales</taxon>
        <taxon>Desulfallaceae</taxon>
        <taxon>Desulfotruncus</taxon>
    </lineage>
</organism>
<dbReference type="PANTHER" id="PTHR42722:SF1">
    <property type="entry name" value="VALINE DEHYDROGENASE"/>
    <property type="match status" value="1"/>
</dbReference>
<dbReference type="Pfam" id="PF02812">
    <property type="entry name" value="ELFV_dehydrog_N"/>
    <property type="match status" value="1"/>
</dbReference>
<dbReference type="Pfam" id="PF00208">
    <property type="entry name" value="ELFV_dehydrog"/>
    <property type="match status" value="2"/>
</dbReference>
<reference evidence="9" key="1">
    <citation type="submission" date="2016-10" db="EMBL/GenBank/DDBJ databases">
        <authorList>
            <person name="Varghese N."/>
            <person name="Submissions S."/>
        </authorList>
    </citation>
    <scope>NUCLEOTIDE SEQUENCE [LARGE SCALE GENOMIC DNA]</scope>
    <source>
        <strain evidence="9">DSM 17038</strain>
    </source>
</reference>
<dbReference type="InterPro" id="IPR016211">
    <property type="entry name" value="Glu/Phe/Leu/Val/Trp_DH_bac/arc"/>
</dbReference>
<dbReference type="InterPro" id="IPR046346">
    <property type="entry name" value="Aminoacid_DH-like_N_sf"/>
</dbReference>
<dbReference type="InterPro" id="IPR006097">
    <property type="entry name" value="Glu/Leu/Phe/Val/Trp_DH_dimer"/>
</dbReference>
<dbReference type="GO" id="GO:0000166">
    <property type="term" value="F:nucleotide binding"/>
    <property type="evidence" value="ECO:0007669"/>
    <property type="project" value="UniProtKB-KW"/>
</dbReference>
<evidence type="ECO:0000313" key="8">
    <source>
        <dbReference type="EMBL" id="SFG38803.1"/>
    </source>
</evidence>
<dbReference type="PANTHER" id="PTHR42722">
    <property type="entry name" value="LEUCINE DEHYDROGENASE"/>
    <property type="match status" value="1"/>
</dbReference>
<dbReference type="STRING" id="341036.SAMN05660649_01522"/>
<evidence type="ECO:0000256" key="3">
    <source>
        <dbReference type="ARBA" id="ARBA00023027"/>
    </source>
</evidence>
<dbReference type="PIRSF" id="PIRSF000188">
    <property type="entry name" value="Phe_leu_dh"/>
    <property type="match status" value="1"/>
</dbReference>
<comment type="similarity">
    <text evidence="1 6">Belongs to the Glu/Leu/Phe/Val dehydrogenases family.</text>
</comment>
<dbReference type="InterPro" id="IPR033524">
    <property type="entry name" value="Glu/Leu/Phe/Val_DH_AS"/>
</dbReference>
<evidence type="ECO:0000313" key="9">
    <source>
        <dbReference type="Proteomes" id="UP000199337"/>
    </source>
</evidence>
<dbReference type="InterPro" id="IPR006095">
    <property type="entry name" value="Glu/Leu/Phe/Val/Trp_DH"/>
</dbReference>
<keyword evidence="9" id="KW-1185">Reference proteome</keyword>
<dbReference type="SUPFAM" id="SSF53223">
    <property type="entry name" value="Aminoacid dehydrogenase-like, N-terminal domain"/>
    <property type="match status" value="1"/>
</dbReference>
<evidence type="ECO:0000256" key="1">
    <source>
        <dbReference type="ARBA" id="ARBA00006382"/>
    </source>
</evidence>
<gene>
    <name evidence="8" type="ORF">SAMN05660649_01522</name>
</gene>
<protein>
    <submittedName>
        <fullName evidence="8">Leucine dehydrogenase</fullName>
    </submittedName>
</protein>
<dbReference type="GO" id="GO:0016639">
    <property type="term" value="F:oxidoreductase activity, acting on the CH-NH2 group of donors, NAD or NADP as acceptor"/>
    <property type="evidence" value="ECO:0007669"/>
    <property type="project" value="InterPro"/>
</dbReference>
<dbReference type="OrthoDB" id="9803297at2"/>
<dbReference type="SUPFAM" id="SSF51735">
    <property type="entry name" value="NAD(P)-binding Rossmann-fold domains"/>
    <property type="match status" value="1"/>
</dbReference>
<dbReference type="RefSeq" id="WP_092470275.1">
    <property type="nucleotide sequence ID" value="NZ_FOOX01000004.1"/>
</dbReference>
<evidence type="ECO:0000256" key="5">
    <source>
        <dbReference type="PIRSR" id="PIRSR000188-2"/>
    </source>
</evidence>